<reference evidence="2" key="1">
    <citation type="submission" date="2020-03" db="EMBL/GenBank/DDBJ databases">
        <authorList>
            <person name="Weist P."/>
        </authorList>
    </citation>
    <scope>NUCLEOTIDE SEQUENCE</scope>
</reference>
<keyword evidence="3" id="KW-1185">Reference proteome</keyword>
<proteinExistence type="predicted"/>
<dbReference type="Proteomes" id="UP001153269">
    <property type="component" value="Unassembled WGS sequence"/>
</dbReference>
<name>A0A9N7USA8_PLEPL</name>
<sequence>MAGSQSRGQPPWIPGTLKTMIPDRPWATPPESSTPDCSLHPSVLQRLPQPAVSPAELSALALALSAVSPSPLHPSPLPAGSGLTLKEAAPVRSRALLVSLAEPERKPGLAAEQSVC</sequence>
<dbReference type="AlphaFoldDB" id="A0A9N7USA8"/>
<comment type="caution">
    <text evidence="2">The sequence shown here is derived from an EMBL/GenBank/DDBJ whole genome shotgun (WGS) entry which is preliminary data.</text>
</comment>
<evidence type="ECO:0000256" key="1">
    <source>
        <dbReference type="SAM" id="MobiDB-lite"/>
    </source>
</evidence>
<protein>
    <submittedName>
        <fullName evidence="2">Uncharacterized protein</fullName>
    </submittedName>
</protein>
<evidence type="ECO:0000313" key="2">
    <source>
        <dbReference type="EMBL" id="CAB1436974.1"/>
    </source>
</evidence>
<gene>
    <name evidence="2" type="ORF">PLEPLA_LOCUS25007</name>
</gene>
<accession>A0A9N7USA8</accession>
<feature type="region of interest" description="Disordered" evidence="1">
    <location>
        <begin position="1"/>
        <end position="39"/>
    </location>
</feature>
<dbReference type="EMBL" id="CADEAL010001968">
    <property type="protein sequence ID" value="CAB1436974.1"/>
    <property type="molecule type" value="Genomic_DNA"/>
</dbReference>
<organism evidence="2 3">
    <name type="scientific">Pleuronectes platessa</name>
    <name type="common">European plaice</name>
    <dbReference type="NCBI Taxonomy" id="8262"/>
    <lineage>
        <taxon>Eukaryota</taxon>
        <taxon>Metazoa</taxon>
        <taxon>Chordata</taxon>
        <taxon>Craniata</taxon>
        <taxon>Vertebrata</taxon>
        <taxon>Euteleostomi</taxon>
        <taxon>Actinopterygii</taxon>
        <taxon>Neopterygii</taxon>
        <taxon>Teleostei</taxon>
        <taxon>Neoteleostei</taxon>
        <taxon>Acanthomorphata</taxon>
        <taxon>Carangaria</taxon>
        <taxon>Pleuronectiformes</taxon>
        <taxon>Pleuronectoidei</taxon>
        <taxon>Pleuronectidae</taxon>
        <taxon>Pleuronectes</taxon>
    </lineage>
</organism>
<evidence type="ECO:0000313" key="3">
    <source>
        <dbReference type="Proteomes" id="UP001153269"/>
    </source>
</evidence>